<dbReference type="AlphaFoldDB" id="A0A251V9S6"/>
<dbReference type="Proteomes" id="UP000215914">
    <property type="component" value="Chromosome 3"/>
</dbReference>
<name>A0A251V9S6_HELAN</name>
<protein>
    <submittedName>
        <fullName evidence="2 3">F-box domain-containing protein</fullName>
    </submittedName>
</protein>
<reference evidence="2 4" key="1">
    <citation type="journal article" date="2017" name="Nature">
        <title>The sunflower genome provides insights into oil metabolism, flowering and Asterid evolution.</title>
        <authorList>
            <person name="Badouin H."/>
            <person name="Gouzy J."/>
            <person name="Grassa C.J."/>
            <person name="Murat F."/>
            <person name="Staton S.E."/>
            <person name="Cottret L."/>
            <person name="Lelandais-Briere C."/>
            <person name="Owens G.L."/>
            <person name="Carrere S."/>
            <person name="Mayjonade B."/>
            <person name="Legrand L."/>
            <person name="Gill N."/>
            <person name="Kane N.C."/>
            <person name="Bowers J.E."/>
            <person name="Hubner S."/>
            <person name="Bellec A."/>
            <person name="Berard A."/>
            <person name="Berges H."/>
            <person name="Blanchet N."/>
            <person name="Boniface M.C."/>
            <person name="Brunel D."/>
            <person name="Catrice O."/>
            <person name="Chaidir N."/>
            <person name="Claudel C."/>
            <person name="Donnadieu C."/>
            <person name="Faraut T."/>
            <person name="Fievet G."/>
            <person name="Helmstetter N."/>
            <person name="King M."/>
            <person name="Knapp S.J."/>
            <person name="Lai Z."/>
            <person name="Le Paslier M.C."/>
            <person name="Lippi Y."/>
            <person name="Lorenzon L."/>
            <person name="Mandel J.R."/>
            <person name="Marage G."/>
            <person name="Marchand G."/>
            <person name="Marquand E."/>
            <person name="Bret-Mestries E."/>
            <person name="Morien E."/>
            <person name="Nambeesan S."/>
            <person name="Nguyen T."/>
            <person name="Pegot-Espagnet P."/>
            <person name="Pouilly N."/>
            <person name="Raftis F."/>
            <person name="Sallet E."/>
            <person name="Schiex T."/>
            <person name="Thomas J."/>
            <person name="Vandecasteele C."/>
            <person name="Vares D."/>
            <person name="Vear F."/>
            <person name="Vautrin S."/>
            <person name="Crespi M."/>
            <person name="Mangin B."/>
            <person name="Burke J.M."/>
            <person name="Salse J."/>
            <person name="Munos S."/>
            <person name="Vincourt P."/>
            <person name="Rieseberg L.H."/>
            <person name="Langlade N.B."/>
        </authorList>
    </citation>
    <scope>NUCLEOTIDE SEQUENCE [LARGE SCALE GENOMIC DNA]</scope>
    <source>
        <strain evidence="4">cv. SF193</strain>
        <tissue evidence="2">Leaves</tissue>
    </source>
</reference>
<reference evidence="3" key="2">
    <citation type="submission" date="2017-02" db="EMBL/GenBank/DDBJ databases">
        <title>Sunflower complete genome.</title>
        <authorList>
            <person name="Langlade N."/>
            <person name="Munos S."/>
        </authorList>
    </citation>
    <scope>NUCLEOTIDE SEQUENCE [LARGE SCALE GENOMIC DNA]</scope>
    <source>
        <tissue evidence="3">Leaves</tissue>
    </source>
</reference>
<dbReference type="InParanoid" id="A0A251V9S6"/>
<organism evidence="3 4">
    <name type="scientific">Helianthus annuus</name>
    <name type="common">Common sunflower</name>
    <dbReference type="NCBI Taxonomy" id="4232"/>
    <lineage>
        <taxon>Eukaryota</taxon>
        <taxon>Viridiplantae</taxon>
        <taxon>Streptophyta</taxon>
        <taxon>Embryophyta</taxon>
        <taxon>Tracheophyta</taxon>
        <taxon>Spermatophyta</taxon>
        <taxon>Magnoliopsida</taxon>
        <taxon>eudicotyledons</taxon>
        <taxon>Gunneridae</taxon>
        <taxon>Pentapetalae</taxon>
        <taxon>asterids</taxon>
        <taxon>campanulids</taxon>
        <taxon>Asterales</taxon>
        <taxon>Asteraceae</taxon>
        <taxon>Asteroideae</taxon>
        <taxon>Heliantheae alliance</taxon>
        <taxon>Heliantheae</taxon>
        <taxon>Helianthus</taxon>
    </lineage>
</organism>
<dbReference type="InterPro" id="IPR050796">
    <property type="entry name" value="SCF_F-box_component"/>
</dbReference>
<dbReference type="PANTHER" id="PTHR31672">
    <property type="entry name" value="BNACNNG10540D PROTEIN"/>
    <property type="match status" value="1"/>
</dbReference>
<dbReference type="OMA" id="IRKSICH"/>
<dbReference type="FunCoup" id="A0A251V9S6">
    <property type="interactions" value="12"/>
</dbReference>
<dbReference type="EMBL" id="CM007892">
    <property type="protein sequence ID" value="OTG31371.1"/>
    <property type="molecule type" value="Genomic_DNA"/>
</dbReference>
<evidence type="ECO:0000259" key="1">
    <source>
        <dbReference type="PROSITE" id="PS50181"/>
    </source>
</evidence>
<evidence type="ECO:0000313" key="4">
    <source>
        <dbReference type="Proteomes" id="UP000215914"/>
    </source>
</evidence>
<dbReference type="SMART" id="SM00256">
    <property type="entry name" value="FBOX"/>
    <property type="match status" value="1"/>
</dbReference>
<evidence type="ECO:0000313" key="3">
    <source>
        <dbReference type="EMBL" id="OTG31371.1"/>
    </source>
</evidence>
<feature type="domain" description="F-box" evidence="1">
    <location>
        <begin position="1"/>
        <end position="45"/>
    </location>
</feature>
<dbReference type="SUPFAM" id="SSF81383">
    <property type="entry name" value="F-box domain"/>
    <property type="match status" value="1"/>
</dbReference>
<dbReference type="Pfam" id="PF08268">
    <property type="entry name" value="FBA_3"/>
    <property type="match status" value="1"/>
</dbReference>
<dbReference type="NCBIfam" id="TIGR01640">
    <property type="entry name" value="F_box_assoc_1"/>
    <property type="match status" value="1"/>
</dbReference>
<dbReference type="PANTHER" id="PTHR31672:SF13">
    <property type="entry name" value="F-BOX PROTEIN CPR30-LIKE"/>
    <property type="match status" value="1"/>
</dbReference>
<proteinExistence type="predicted"/>
<dbReference type="Gene3D" id="1.20.1280.50">
    <property type="match status" value="1"/>
</dbReference>
<dbReference type="CDD" id="cd22157">
    <property type="entry name" value="F-box_AtFBW1-like"/>
    <property type="match status" value="1"/>
</dbReference>
<sequence length="232" mass="26693">MEDAVLPESHILEVLSRLPLKTIIRCKCVCKKWRDLVSHTYFVDLHLSRSRRCLTFHSDPILELVEVEHEVGCNRLTINRVKSVDLHLSAVGAFNRIFQVGSVNGLICLHQEGYATYIFNPVVEEYMILPEPRFLDYVWCLSYGFGVSLAGEYKVIRVCGWTEPEYLEAEVDAVEIDVYTLGTNQWRRLGQTPFNIDYSGELGSSGVFVKSHVYWIADGQIYDFNLDTKKFE</sequence>
<dbReference type="OrthoDB" id="610337at2759"/>
<dbReference type="InterPro" id="IPR036047">
    <property type="entry name" value="F-box-like_dom_sf"/>
</dbReference>
<evidence type="ECO:0000313" key="2">
    <source>
        <dbReference type="EMBL" id="KAF5814506.1"/>
    </source>
</evidence>
<dbReference type="Pfam" id="PF00646">
    <property type="entry name" value="F-box"/>
    <property type="match status" value="1"/>
</dbReference>
<dbReference type="InterPro" id="IPR017451">
    <property type="entry name" value="F-box-assoc_interact_dom"/>
</dbReference>
<gene>
    <name evidence="3" type="ORF">HannXRQ_Chr03g0074891</name>
    <name evidence="2" type="ORF">HanXRQr2_Chr03g0111851</name>
</gene>
<dbReference type="Gramene" id="mRNA:HanXRQr2_Chr03g0111851">
    <property type="protein sequence ID" value="CDS:HanXRQr2_Chr03g0111851.1"/>
    <property type="gene ID" value="HanXRQr2_Chr03g0111851"/>
</dbReference>
<dbReference type="InterPro" id="IPR013187">
    <property type="entry name" value="F-box-assoc_dom_typ3"/>
</dbReference>
<dbReference type="EMBL" id="MNCJ02000318">
    <property type="protein sequence ID" value="KAF5814506.1"/>
    <property type="molecule type" value="Genomic_DNA"/>
</dbReference>
<reference evidence="2" key="3">
    <citation type="submission" date="2020-06" db="EMBL/GenBank/DDBJ databases">
        <title>Helianthus annuus Genome sequencing and assembly Release 2.</title>
        <authorList>
            <person name="Gouzy J."/>
            <person name="Langlade N."/>
            <person name="Munos S."/>
        </authorList>
    </citation>
    <scope>NUCLEOTIDE SEQUENCE</scope>
    <source>
        <tissue evidence="2">Leaves</tissue>
    </source>
</reference>
<accession>A0A251V9S6</accession>
<keyword evidence="4" id="KW-1185">Reference proteome</keyword>
<dbReference type="PROSITE" id="PS50181">
    <property type="entry name" value="FBOX"/>
    <property type="match status" value="1"/>
</dbReference>
<dbReference type="InterPro" id="IPR001810">
    <property type="entry name" value="F-box_dom"/>
</dbReference>